<comment type="pathway">
    <text evidence="2 10">Amino-acid biosynthesis; L-methionine biosynthesis via de novo pathway; L-methionine from L-homocysteine (MetE route): step 1/1.</text>
</comment>
<feature type="domain" description="Cobalamin-independent methionine synthase MetE N-terminal" evidence="12">
    <location>
        <begin position="3"/>
        <end position="311"/>
    </location>
</feature>
<dbReference type="Proteomes" id="UP001222087">
    <property type="component" value="Chromosome"/>
</dbReference>
<evidence type="ECO:0000256" key="6">
    <source>
        <dbReference type="ARBA" id="ARBA00022679"/>
    </source>
</evidence>
<dbReference type="PIRSF" id="PIRSF000382">
    <property type="entry name" value="MeTrfase_B12_ind"/>
    <property type="match status" value="1"/>
</dbReference>
<feature type="binding site" evidence="10">
    <location>
        <position position="666"/>
    </location>
    <ligand>
        <name>Zn(2+)</name>
        <dbReference type="ChEBI" id="CHEBI:29105"/>
        <note>catalytic</note>
    </ligand>
</feature>
<gene>
    <name evidence="10 13" type="primary">metE</name>
    <name evidence="13" type="ORF">PXX05_14730</name>
</gene>
<feature type="binding site" evidence="10">
    <location>
        <position position="600"/>
    </location>
    <ligand>
        <name>L-methionine</name>
        <dbReference type="ChEBI" id="CHEBI:57844"/>
    </ligand>
</feature>
<feature type="active site" description="Proton donor" evidence="10">
    <location>
        <position position="695"/>
    </location>
</feature>
<keyword evidence="9 10" id="KW-0486">Methionine biosynthesis</keyword>
<dbReference type="GO" id="GO:0032259">
    <property type="term" value="P:methylation"/>
    <property type="evidence" value="ECO:0007669"/>
    <property type="project" value="UniProtKB-KW"/>
</dbReference>
<reference evidence="13 14" key="1">
    <citation type="submission" date="2023-02" db="EMBL/GenBank/DDBJ databases">
        <title>Genome Sequence of L. cardiaca H63T.</title>
        <authorList>
            <person name="Lopez A.E."/>
            <person name="Cianciotto N.P."/>
        </authorList>
    </citation>
    <scope>NUCLEOTIDE SEQUENCE [LARGE SCALE GENOMIC DNA]</scope>
    <source>
        <strain evidence="13 14">H63</strain>
    </source>
</reference>
<evidence type="ECO:0000313" key="13">
    <source>
        <dbReference type="EMBL" id="WED44713.1"/>
    </source>
</evidence>
<dbReference type="InterPro" id="IPR006276">
    <property type="entry name" value="Cobalamin-indep_Met_synthase"/>
</dbReference>
<dbReference type="NCBIfam" id="NF003556">
    <property type="entry name" value="PRK05222.1"/>
    <property type="match status" value="1"/>
</dbReference>
<keyword evidence="14" id="KW-1185">Reference proteome</keyword>
<feature type="binding site" evidence="10">
    <location>
        <position position="485"/>
    </location>
    <ligand>
        <name>L-methionine</name>
        <dbReference type="ChEBI" id="CHEBI:57844"/>
    </ligand>
</feature>
<dbReference type="EMBL" id="CP119078">
    <property type="protein sequence ID" value="WED44713.1"/>
    <property type="molecule type" value="Genomic_DNA"/>
</dbReference>
<keyword evidence="8 10" id="KW-0862">Zinc</keyword>
<evidence type="ECO:0000256" key="1">
    <source>
        <dbReference type="ARBA" id="ARBA00002777"/>
    </source>
</evidence>
<feature type="binding site" evidence="10">
    <location>
        <position position="606"/>
    </location>
    <ligand>
        <name>5-methyltetrahydropteroyltri-L-glutamate</name>
        <dbReference type="ChEBI" id="CHEBI:58207"/>
    </ligand>
</feature>
<comment type="similarity">
    <text evidence="3 10">Belongs to the vitamin-B12 independent methionine synthase family.</text>
</comment>
<dbReference type="PANTHER" id="PTHR30519">
    <property type="entry name" value="5-METHYLTETRAHYDROPTEROYLTRIGLUTAMATE--HOMOCYSTEINE METHYLTRANSFERASE"/>
    <property type="match status" value="1"/>
</dbReference>
<dbReference type="InterPro" id="IPR002629">
    <property type="entry name" value="Met_Synth_C/arc"/>
</dbReference>
<comment type="catalytic activity">
    <reaction evidence="10">
        <text>5-methyltetrahydropteroyltri-L-glutamate + L-homocysteine = tetrahydropteroyltri-L-glutamate + L-methionine</text>
        <dbReference type="Rhea" id="RHEA:21196"/>
        <dbReference type="ChEBI" id="CHEBI:57844"/>
        <dbReference type="ChEBI" id="CHEBI:58140"/>
        <dbReference type="ChEBI" id="CHEBI:58199"/>
        <dbReference type="ChEBI" id="CHEBI:58207"/>
        <dbReference type="EC" id="2.1.1.14"/>
    </reaction>
</comment>
<dbReference type="SUPFAM" id="SSF51726">
    <property type="entry name" value="UROD/MetE-like"/>
    <property type="match status" value="2"/>
</dbReference>
<organism evidence="13 14">
    <name type="scientific">Legionella cardiaca</name>
    <dbReference type="NCBI Taxonomy" id="1071983"/>
    <lineage>
        <taxon>Bacteria</taxon>
        <taxon>Pseudomonadati</taxon>
        <taxon>Pseudomonadota</taxon>
        <taxon>Gammaproteobacteria</taxon>
        <taxon>Legionellales</taxon>
        <taxon>Legionellaceae</taxon>
        <taxon>Legionella</taxon>
    </lineage>
</organism>
<comment type="function">
    <text evidence="1 10">Catalyzes the transfer of a methyl group from 5-methyltetrahydrofolate to homocysteine resulting in methionine formation.</text>
</comment>
<keyword evidence="6 10" id="KW-0808">Transferase</keyword>
<dbReference type="CDD" id="cd03311">
    <property type="entry name" value="CIMS_C_terminal_like"/>
    <property type="match status" value="1"/>
</dbReference>
<feature type="binding site" evidence="10">
    <location>
        <begin position="432"/>
        <end position="434"/>
    </location>
    <ligand>
        <name>L-homocysteine</name>
        <dbReference type="ChEBI" id="CHEBI:58199"/>
    </ligand>
</feature>
<feature type="binding site" evidence="10">
    <location>
        <position position="562"/>
    </location>
    <ligand>
        <name>5-methyltetrahydropteroyltri-L-glutamate</name>
        <dbReference type="ChEBI" id="CHEBI:58207"/>
    </ligand>
</feature>
<feature type="domain" description="Cobalamin-independent methionine synthase MetE C-terminal/archaeal" evidence="11">
    <location>
        <begin position="427"/>
        <end position="748"/>
    </location>
</feature>
<keyword evidence="7 10" id="KW-0479">Metal-binding</keyword>
<evidence type="ECO:0000256" key="5">
    <source>
        <dbReference type="ARBA" id="ARBA00022605"/>
    </source>
</evidence>
<feature type="binding site" evidence="10">
    <location>
        <begin position="432"/>
        <end position="434"/>
    </location>
    <ligand>
        <name>L-methionine</name>
        <dbReference type="ChEBI" id="CHEBI:57844"/>
    </ligand>
</feature>
<keyword evidence="4 10" id="KW-0489">Methyltransferase</keyword>
<evidence type="ECO:0000256" key="2">
    <source>
        <dbReference type="ARBA" id="ARBA00004681"/>
    </source>
</evidence>
<proteinExistence type="inferred from homology"/>
<evidence type="ECO:0000259" key="12">
    <source>
        <dbReference type="Pfam" id="PF08267"/>
    </source>
</evidence>
<sequence length="757" mass="86599">MTVHSLGFPRIGAHRETKFSVESFWRGEIGEAELKEEGRKIRQQNWSIQHQTGLRLLPVGDFSWYDHVLDLSMMLGVIPERFQAENDTELTTYFKMARGKGYDGEEILACEMTKWFDTNYHYIVPELHPEQEFSLKSSKLFDEIREAQALNYQVKPVLIGPLTYLWLSKLSEPGDKLSLLPKFLVVYQKLLAKLAALHINWVQIDEPILVLDLPPSWQQAFKDSYANLQQKSLKLMVTTYFGGLGSNLLLSCHLPVNGLHIDCVRSPSQLSEVIKALPEDRVLSVGIVNGRNIWKTNINHALTLLKPLHEKLGDRLWIGGSCSFLHSPVDLEIEKKLDNELKEWLAFAKQKTAELVILGNILEQGEQAFSSILKENKTVFEKKQLSTKIHNKQVQARLEKINQLNVQRTPFSVRQQIQQKNIKLPLFPTTTIGSFPQTAEIRRLRRDQKAGALSSSDYMAQVKDKIRECIEIQEKLGLDVLVHGESERNDMVEYFGEQLEGFAFTQNGWVQSYGSRCVKPPIIFGDVSRPHPMTVDWIRYAQSLTDKPVKGMLTGPVTMTMWSFIREDQPFYITARQIALALHDEVCDLEKAGIQIIQIDEPAFREGLPLLRQQWDSYLQEAIFCFKLVSCDVADHTQIHTHMCYSEFNDIIDAIAAMDSDVISIETSRSNMELLTAFQDFCYPNGIGPGVYDVHSPRVPHEDEIIQLMENAASLIPKERLWVNPDCGLKTRNWAEVKPAIQNMVKAALFLREKYSQ</sequence>
<name>A0ABY8AW59_9GAMM</name>
<evidence type="ECO:0000256" key="7">
    <source>
        <dbReference type="ARBA" id="ARBA00022723"/>
    </source>
</evidence>
<feature type="binding site" evidence="10">
    <location>
        <begin position="516"/>
        <end position="517"/>
    </location>
    <ligand>
        <name>5-methyltetrahydropteroyltri-L-glutamate</name>
        <dbReference type="ChEBI" id="CHEBI:58207"/>
    </ligand>
</feature>
<evidence type="ECO:0000256" key="10">
    <source>
        <dbReference type="HAMAP-Rule" id="MF_00172"/>
    </source>
</evidence>
<accession>A0ABY8AW59</accession>
<dbReference type="Pfam" id="PF01717">
    <property type="entry name" value="Meth_synt_2"/>
    <property type="match status" value="1"/>
</dbReference>
<evidence type="ECO:0000256" key="9">
    <source>
        <dbReference type="ARBA" id="ARBA00023167"/>
    </source>
</evidence>
<dbReference type="InterPro" id="IPR013215">
    <property type="entry name" value="Cbl-indep_Met_Synth_N"/>
</dbReference>
<protein>
    <recommendedName>
        <fullName evidence="10">5-methyltetrahydropteroyltriglutamate--homocysteine methyltransferase</fullName>
        <ecNumber evidence="10">2.1.1.14</ecNumber>
    </recommendedName>
    <alternativeName>
        <fullName evidence="10">Cobalamin-independent methionine synthase</fullName>
    </alternativeName>
    <alternativeName>
        <fullName evidence="10">Methionine synthase, vitamin-B12 independent isozyme</fullName>
    </alternativeName>
</protein>
<dbReference type="NCBIfam" id="TIGR01371">
    <property type="entry name" value="met_syn_B12ind"/>
    <property type="match status" value="1"/>
</dbReference>
<keyword evidence="5 10" id="KW-0028">Amino-acid biosynthesis</keyword>
<dbReference type="Pfam" id="PF08267">
    <property type="entry name" value="Meth_synt_1"/>
    <property type="match status" value="1"/>
</dbReference>
<evidence type="ECO:0000256" key="4">
    <source>
        <dbReference type="ARBA" id="ARBA00022603"/>
    </source>
</evidence>
<feature type="binding site" evidence="10">
    <location>
        <position position="727"/>
    </location>
    <ligand>
        <name>Zn(2+)</name>
        <dbReference type="ChEBI" id="CHEBI:29105"/>
        <note>catalytic</note>
    </ligand>
</feature>
<feature type="binding site" evidence="10">
    <location>
        <begin position="15"/>
        <end position="18"/>
    </location>
    <ligand>
        <name>5-methyltetrahydropteroyltri-L-glutamate</name>
        <dbReference type="ChEBI" id="CHEBI:58207"/>
    </ligand>
</feature>
<feature type="binding site" evidence="10">
    <location>
        <position position="114"/>
    </location>
    <ligand>
        <name>5-methyltetrahydropteroyltri-L-glutamate</name>
        <dbReference type="ChEBI" id="CHEBI:58207"/>
    </ligand>
</feature>
<dbReference type="Gene3D" id="3.20.20.210">
    <property type="match status" value="2"/>
</dbReference>
<dbReference type="CDD" id="cd03312">
    <property type="entry name" value="CIMS_N_terminal_like"/>
    <property type="match status" value="1"/>
</dbReference>
<evidence type="ECO:0000259" key="11">
    <source>
        <dbReference type="Pfam" id="PF01717"/>
    </source>
</evidence>
<evidence type="ECO:0000256" key="8">
    <source>
        <dbReference type="ARBA" id="ARBA00022833"/>
    </source>
</evidence>
<feature type="binding site" evidence="10">
    <location>
        <position position="485"/>
    </location>
    <ligand>
        <name>L-homocysteine</name>
        <dbReference type="ChEBI" id="CHEBI:58199"/>
    </ligand>
</feature>
<feature type="binding site" evidence="10">
    <location>
        <position position="600"/>
    </location>
    <ligand>
        <name>L-homocysteine</name>
        <dbReference type="ChEBI" id="CHEBI:58199"/>
    </ligand>
</feature>
<dbReference type="EC" id="2.1.1.14" evidence="10"/>
<evidence type="ECO:0000256" key="3">
    <source>
        <dbReference type="ARBA" id="ARBA00009553"/>
    </source>
</evidence>
<evidence type="ECO:0000313" key="14">
    <source>
        <dbReference type="Proteomes" id="UP001222087"/>
    </source>
</evidence>
<dbReference type="InterPro" id="IPR038071">
    <property type="entry name" value="UROD/MetE-like_sf"/>
</dbReference>
<feature type="binding site" evidence="10">
    <location>
        <position position="642"/>
    </location>
    <ligand>
        <name>Zn(2+)</name>
        <dbReference type="ChEBI" id="CHEBI:29105"/>
        <note>catalytic</note>
    </ligand>
</feature>
<dbReference type="HAMAP" id="MF_00172">
    <property type="entry name" value="Meth_synth"/>
    <property type="match status" value="1"/>
</dbReference>
<comment type="cofactor">
    <cofactor evidence="10">
        <name>Zn(2+)</name>
        <dbReference type="ChEBI" id="CHEBI:29105"/>
    </cofactor>
    <text evidence="10">Binds 1 zinc ion per subunit.</text>
</comment>
<keyword evidence="10" id="KW-0677">Repeat</keyword>
<feature type="binding site" evidence="10">
    <location>
        <position position="644"/>
    </location>
    <ligand>
        <name>Zn(2+)</name>
        <dbReference type="ChEBI" id="CHEBI:29105"/>
        <note>catalytic</note>
    </ligand>
</feature>
<dbReference type="GO" id="GO:0003871">
    <property type="term" value="F:5-methyltetrahydropteroyltriglutamate-homocysteine S-methyltransferase activity"/>
    <property type="evidence" value="ECO:0007669"/>
    <property type="project" value="UniProtKB-EC"/>
</dbReference>